<gene>
    <name evidence="2" type="ORF">H8695_03340</name>
</gene>
<proteinExistence type="predicted"/>
<feature type="transmembrane region" description="Helical" evidence="1">
    <location>
        <begin position="285"/>
        <end position="307"/>
    </location>
</feature>
<evidence type="ECO:0000313" key="2">
    <source>
        <dbReference type="EMBL" id="MBC8535724.1"/>
    </source>
</evidence>
<dbReference type="InterPro" id="IPR038728">
    <property type="entry name" value="YkvI-like"/>
</dbReference>
<evidence type="ECO:0000313" key="3">
    <source>
        <dbReference type="Proteomes" id="UP000620366"/>
    </source>
</evidence>
<feature type="transmembrane region" description="Helical" evidence="1">
    <location>
        <begin position="238"/>
        <end position="265"/>
    </location>
</feature>
<dbReference type="Proteomes" id="UP000620366">
    <property type="component" value="Unassembled WGS sequence"/>
</dbReference>
<reference evidence="2" key="1">
    <citation type="submission" date="2020-08" db="EMBL/GenBank/DDBJ databases">
        <title>Genome public.</title>
        <authorList>
            <person name="Liu C."/>
            <person name="Sun Q."/>
        </authorList>
    </citation>
    <scope>NUCLEOTIDE SEQUENCE</scope>
    <source>
        <strain evidence="2">BX7</strain>
    </source>
</reference>
<comment type="caution">
    <text evidence="2">The sequence shown here is derived from an EMBL/GenBank/DDBJ whole genome shotgun (WGS) entry which is preliminary data.</text>
</comment>
<dbReference type="PANTHER" id="PTHR37814:SF1">
    <property type="entry name" value="MEMBRANE PROTEIN"/>
    <property type="match status" value="1"/>
</dbReference>
<dbReference type="PANTHER" id="PTHR37814">
    <property type="entry name" value="CONSERVED MEMBRANE PROTEIN"/>
    <property type="match status" value="1"/>
</dbReference>
<keyword evidence="1" id="KW-0472">Membrane</keyword>
<feature type="transmembrane region" description="Helical" evidence="1">
    <location>
        <begin position="163"/>
        <end position="180"/>
    </location>
</feature>
<evidence type="ECO:0008006" key="4">
    <source>
        <dbReference type="Google" id="ProtNLM"/>
    </source>
</evidence>
<keyword evidence="1" id="KW-0812">Transmembrane</keyword>
<feature type="transmembrane region" description="Helical" evidence="1">
    <location>
        <begin position="45"/>
        <end position="69"/>
    </location>
</feature>
<feature type="transmembrane region" description="Helical" evidence="1">
    <location>
        <begin position="328"/>
        <end position="351"/>
    </location>
</feature>
<dbReference type="AlphaFoldDB" id="A0A926DE95"/>
<evidence type="ECO:0000256" key="1">
    <source>
        <dbReference type="SAM" id="Phobius"/>
    </source>
</evidence>
<keyword evidence="1" id="KW-1133">Transmembrane helix</keyword>
<feature type="transmembrane region" description="Helical" evidence="1">
    <location>
        <begin position="200"/>
        <end position="217"/>
    </location>
</feature>
<feature type="transmembrane region" description="Helical" evidence="1">
    <location>
        <begin position="357"/>
        <end position="378"/>
    </location>
</feature>
<protein>
    <recommendedName>
        <fullName evidence="4">Amino acid permease</fullName>
    </recommendedName>
</protein>
<dbReference type="EMBL" id="JACRSP010000001">
    <property type="protein sequence ID" value="MBC8535724.1"/>
    <property type="molecule type" value="Genomic_DNA"/>
</dbReference>
<feature type="transmembrane region" description="Helical" evidence="1">
    <location>
        <begin position="106"/>
        <end position="127"/>
    </location>
</feature>
<feature type="transmembrane region" description="Helical" evidence="1">
    <location>
        <begin position="133"/>
        <end position="151"/>
    </location>
</feature>
<organism evidence="2 3">
    <name type="scientific">Feifania hominis</name>
    <dbReference type="NCBI Taxonomy" id="2763660"/>
    <lineage>
        <taxon>Bacteria</taxon>
        <taxon>Bacillati</taxon>
        <taxon>Bacillota</taxon>
        <taxon>Clostridia</taxon>
        <taxon>Eubacteriales</taxon>
        <taxon>Feifaniaceae</taxon>
        <taxon>Feifania</taxon>
    </lineage>
</organism>
<sequence>MEKKSFWESFKICFGIGALVFGTYCGANMASGAYAAGYIVTVGGGWALVWLAMFLAFMSFFCVIGLNFVRSYKIKNYSQYYTTLWGVHRPGTNPVLKGVVTVFFDIYSLFSGLITVAATVALFATLMNSLFNIPVFVASLGGVILFAILTVNGAGFLRKFNTLMTVSLLVCLAALLFAVIANRGDVLAERLGNFQIGTDWTGTTVMAHFGMFLSYCWSTSSWGSSMCNYAEKITTKKLAIGSGIMVGILVTSLFAITSLIVLPYMPEAMSDAPILKICQQYLPGFLTAVYWVVVVFSVVSTAPTFTFNMANRWVGVWKTDKVSRKVKFFVLSSVYLIAAWLLSGLGLMTIVQKGYVIMGNLALPAVVLPLLFSIYRVWKHDRAEEKLESAQSKS</sequence>
<dbReference type="RefSeq" id="WP_249299454.1">
    <property type="nucleotide sequence ID" value="NZ_JACRSP010000001.1"/>
</dbReference>
<keyword evidence="3" id="KW-1185">Reference proteome</keyword>
<name>A0A926DE95_9FIRM</name>
<accession>A0A926DE95</accession>